<feature type="domain" description="NAD-dependent epimerase/dehydratase" evidence="1">
    <location>
        <begin position="13"/>
        <end position="238"/>
    </location>
</feature>
<comment type="caution">
    <text evidence="2">The sequence shown here is derived from an EMBL/GenBank/DDBJ whole genome shotgun (WGS) entry which is preliminary data.</text>
</comment>
<evidence type="ECO:0000313" key="2">
    <source>
        <dbReference type="EMBL" id="MDX5931070.1"/>
    </source>
</evidence>
<proteinExistence type="predicted"/>
<evidence type="ECO:0000313" key="3">
    <source>
        <dbReference type="Proteomes" id="UP001279553"/>
    </source>
</evidence>
<dbReference type="EMBL" id="JAWXYB010000018">
    <property type="protein sequence ID" value="MDX5931070.1"/>
    <property type="molecule type" value="Genomic_DNA"/>
</dbReference>
<dbReference type="SUPFAM" id="SSF51735">
    <property type="entry name" value="NAD(P)-binding Rossmann-fold domains"/>
    <property type="match status" value="1"/>
</dbReference>
<protein>
    <submittedName>
        <fullName evidence="2">NAD-dependent epimerase/dehydratase family protein</fullName>
    </submittedName>
</protein>
<dbReference type="InterPro" id="IPR017829">
    <property type="entry name" value="Hopanoid-assoc_sugar_epimerase"/>
</dbReference>
<sequence length="349" mass="37056">MTAPILPDARPTLVTGASGFIGAAVARALARRGFPLRLMHRRTSDPTNLAGLPGERIVGDLTDPDSLERAVEGCRFVFHVAADYRLFVPDPAAMQRVNIGGTTALLRAARAAGVERVIYTSSVAALGLTRDGSPADETTPHVAADHVGTYKQSKYAAEIAVRNLAAGGLDVVLVNPSTPIGPGDLKPTPTGRMVRDAARGRMPAYVETGMNIVHVDDVAEGHILALLQGRTGESYILGGENLMLSDIVGMIATMAGRSPPRVKLPIAPLMPIAVVMEFWANRTGTDPLMTRDMLRMARRLMFFSSAKAIAALGYAPRPAAVAVRDAIDDLVRRGVIAQDRIAARVVETA</sequence>
<dbReference type="PANTHER" id="PTHR48079">
    <property type="entry name" value="PROTEIN YEEZ"/>
    <property type="match status" value="1"/>
</dbReference>
<evidence type="ECO:0000259" key="1">
    <source>
        <dbReference type="Pfam" id="PF01370"/>
    </source>
</evidence>
<dbReference type="NCBIfam" id="TIGR03466">
    <property type="entry name" value="HpnA"/>
    <property type="match status" value="1"/>
</dbReference>
<dbReference type="Pfam" id="PF01370">
    <property type="entry name" value="Epimerase"/>
    <property type="match status" value="1"/>
</dbReference>
<reference evidence="2 3" key="1">
    <citation type="submission" date="2023-11" db="EMBL/GenBank/DDBJ databases">
        <title>MicrobeMod: A computational toolkit for identifying prokaryotic methylation and restriction-modification with nanopore sequencing.</title>
        <authorList>
            <person name="Crits-Christoph A."/>
            <person name="Kang S.C."/>
            <person name="Lee H."/>
            <person name="Ostrov N."/>
        </authorList>
    </citation>
    <scope>NUCLEOTIDE SEQUENCE [LARGE SCALE GENOMIC DNA]</scope>
    <source>
        <strain evidence="2 3">DSMZ 700</strain>
    </source>
</reference>
<dbReference type="PANTHER" id="PTHR48079:SF6">
    <property type="entry name" value="NAD(P)-BINDING DOMAIN-CONTAINING PROTEIN-RELATED"/>
    <property type="match status" value="1"/>
</dbReference>
<dbReference type="GO" id="GO:0005737">
    <property type="term" value="C:cytoplasm"/>
    <property type="evidence" value="ECO:0007669"/>
    <property type="project" value="TreeGrafter"/>
</dbReference>
<keyword evidence="3" id="KW-1185">Reference proteome</keyword>
<dbReference type="Proteomes" id="UP001279553">
    <property type="component" value="Unassembled WGS sequence"/>
</dbReference>
<dbReference type="GO" id="GO:0004029">
    <property type="term" value="F:aldehyde dehydrogenase (NAD+) activity"/>
    <property type="evidence" value="ECO:0007669"/>
    <property type="project" value="TreeGrafter"/>
</dbReference>
<organism evidence="2 3">
    <name type="scientific">Acidiphilium acidophilum</name>
    <name type="common">Thiobacillus acidophilus</name>
    <dbReference type="NCBI Taxonomy" id="76588"/>
    <lineage>
        <taxon>Bacteria</taxon>
        <taxon>Pseudomonadati</taxon>
        <taxon>Pseudomonadota</taxon>
        <taxon>Alphaproteobacteria</taxon>
        <taxon>Acetobacterales</taxon>
        <taxon>Acidocellaceae</taxon>
        <taxon>Acidiphilium</taxon>
    </lineage>
</organism>
<accession>A0AAW9DSC2</accession>
<name>A0AAW9DSC2_ACIAO</name>
<dbReference type="InterPro" id="IPR001509">
    <property type="entry name" value="Epimerase_deHydtase"/>
</dbReference>
<dbReference type="AlphaFoldDB" id="A0AAW9DSC2"/>
<dbReference type="InterPro" id="IPR036291">
    <property type="entry name" value="NAD(P)-bd_dom_sf"/>
</dbReference>
<dbReference type="InterPro" id="IPR051783">
    <property type="entry name" value="NAD(P)-dependent_oxidoreduct"/>
</dbReference>
<gene>
    <name evidence="2" type="ORF">SIL87_09875</name>
</gene>
<dbReference type="Gene3D" id="3.40.50.720">
    <property type="entry name" value="NAD(P)-binding Rossmann-like Domain"/>
    <property type="match status" value="1"/>
</dbReference>